<accession>A0A9Q0W3R3</accession>
<dbReference type="Proteomes" id="UP001151532">
    <property type="component" value="Chromosome 15Z"/>
</dbReference>
<protein>
    <submittedName>
        <fullName evidence="1">Uncharacterized protein</fullName>
    </submittedName>
</protein>
<proteinExistence type="predicted"/>
<evidence type="ECO:0000313" key="1">
    <source>
        <dbReference type="EMBL" id="KAJ6759819.1"/>
    </source>
</evidence>
<dbReference type="AlphaFoldDB" id="A0A9Q0W3R3"/>
<comment type="caution">
    <text evidence="1">The sequence shown here is derived from an EMBL/GenBank/DDBJ whole genome shotgun (WGS) entry which is preliminary data.</text>
</comment>
<keyword evidence="2" id="KW-1185">Reference proteome</keyword>
<reference evidence="1" key="1">
    <citation type="submission" date="2022-11" db="EMBL/GenBank/DDBJ databases">
        <authorList>
            <person name="Hyden B.L."/>
            <person name="Feng K."/>
            <person name="Yates T."/>
            <person name="Jawdy S."/>
            <person name="Smart L.B."/>
            <person name="Muchero W."/>
        </authorList>
    </citation>
    <scope>NUCLEOTIDE SEQUENCE</scope>
    <source>
        <tissue evidence="1">Shoot tip</tissue>
    </source>
</reference>
<reference evidence="1" key="2">
    <citation type="journal article" date="2023" name="Int. J. Mol. Sci.">
        <title>De Novo Assembly and Annotation of 11 Diverse Shrub Willow (Salix) Genomes Reveals Novel Gene Organization in Sex-Linked Regions.</title>
        <authorList>
            <person name="Hyden B."/>
            <person name="Feng K."/>
            <person name="Yates T.B."/>
            <person name="Jawdy S."/>
            <person name="Cereghino C."/>
            <person name="Smart L.B."/>
            <person name="Muchero W."/>
        </authorList>
    </citation>
    <scope>NUCLEOTIDE SEQUENCE</scope>
    <source>
        <tissue evidence="1">Shoot tip</tissue>
    </source>
</reference>
<organism evidence="1 2">
    <name type="scientific">Salix purpurea</name>
    <name type="common">Purple osier willow</name>
    <dbReference type="NCBI Taxonomy" id="77065"/>
    <lineage>
        <taxon>Eukaryota</taxon>
        <taxon>Viridiplantae</taxon>
        <taxon>Streptophyta</taxon>
        <taxon>Embryophyta</taxon>
        <taxon>Tracheophyta</taxon>
        <taxon>Spermatophyta</taxon>
        <taxon>Magnoliopsida</taxon>
        <taxon>eudicotyledons</taxon>
        <taxon>Gunneridae</taxon>
        <taxon>Pentapetalae</taxon>
        <taxon>rosids</taxon>
        <taxon>fabids</taxon>
        <taxon>Malpighiales</taxon>
        <taxon>Salicaceae</taxon>
        <taxon>Saliceae</taxon>
        <taxon>Salix</taxon>
    </lineage>
</organism>
<name>A0A9Q0W3R3_SALPP</name>
<dbReference type="EMBL" id="JAPFFK010000006">
    <property type="protein sequence ID" value="KAJ6759819.1"/>
    <property type="molecule type" value="Genomic_DNA"/>
</dbReference>
<gene>
    <name evidence="1" type="ORF">OIU79_024808</name>
</gene>
<evidence type="ECO:0000313" key="2">
    <source>
        <dbReference type="Proteomes" id="UP001151532"/>
    </source>
</evidence>
<feature type="non-terminal residue" evidence="1">
    <location>
        <position position="72"/>
    </location>
</feature>
<sequence>MGKQKSISSTFCWNDCIVASFRGCGVQFCDSLLSHLHRCNAHYLHMVHHRRFFFNWNPPQIPGSILDKSTFN</sequence>